<protein>
    <submittedName>
        <fullName evidence="1">Uncharacterized protein</fullName>
    </submittedName>
</protein>
<proteinExistence type="predicted"/>
<accession>A0ACC0UG52</accession>
<evidence type="ECO:0000313" key="1">
    <source>
        <dbReference type="EMBL" id="KAI9510611.1"/>
    </source>
</evidence>
<dbReference type="Proteomes" id="UP001207468">
    <property type="component" value="Unassembled WGS sequence"/>
</dbReference>
<sequence>MPCRHCGVQALRVPYLTYARDVTAPTFLLPIAGLVCETFFFGVYSALFVFSTIFILHRRSPNRSRYAMLALSVVMYTVSAAHWALNVAETVGDLRAGRFLMASTREFLVVYLPSINYVLSDAIVLWRAWVLWNRRLPLFIPPLISLVCTFGVSIASATYFIEGFSKNSEHEERLSRYLGWSIWGSTIGTNIWATGLMFIRACTDALCDCYTPRRPSGTTHKKCSPSWLSLVHFIFAYGWGT</sequence>
<gene>
    <name evidence="1" type="ORF">F5148DRAFT_557059</name>
</gene>
<organism evidence="1 2">
    <name type="scientific">Russula earlei</name>
    <dbReference type="NCBI Taxonomy" id="71964"/>
    <lineage>
        <taxon>Eukaryota</taxon>
        <taxon>Fungi</taxon>
        <taxon>Dikarya</taxon>
        <taxon>Basidiomycota</taxon>
        <taxon>Agaricomycotina</taxon>
        <taxon>Agaricomycetes</taxon>
        <taxon>Russulales</taxon>
        <taxon>Russulaceae</taxon>
        <taxon>Russula</taxon>
    </lineage>
</organism>
<keyword evidence="2" id="KW-1185">Reference proteome</keyword>
<dbReference type="EMBL" id="JAGFNK010000039">
    <property type="protein sequence ID" value="KAI9510611.1"/>
    <property type="molecule type" value="Genomic_DNA"/>
</dbReference>
<comment type="caution">
    <text evidence="1">The sequence shown here is derived from an EMBL/GenBank/DDBJ whole genome shotgun (WGS) entry which is preliminary data.</text>
</comment>
<name>A0ACC0UG52_9AGAM</name>
<reference evidence="1" key="1">
    <citation type="submission" date="2021-03" db="EMBL/GenBank/DDBJ databases">
        <title>Evolutionary priming and transition to the ectomycorrhizal habit in an iconic lineage of mushroom-forming fungi: is preadaptation a requirement?</title>
        <authorList>
            <consortium name="DOE Joint Genome Institute"/>
            <person name="Looney B.P."/>
            <person name="Miyauchi S."/>
            <person name="Morin E."/>
            <person name="Drula E."/>
            <person name="Courty P.E."/>
            <person name="Chicoki N."/>
            <person name="Fauchery L."/>
            <person name="Kohler A."/>
            <person name="Kuo A."/>
            <person name="LaButti K."/>
            <person name="Pangilinan J."/>
            <person name="Lipzen A."/>
            <person name="Riley R."/>
            <person name="Andreopoulos W."/>
            <person name="He G."/>
            <person name="Johnson J."/>
            <person name="Barry K.W."/>
            <person name="Grigoriev I.V."/>
            <person name="Nagy L."/>
            <person name="Hibbett D."/>
            <person name="Henrissat B."/>
            <person name="Matheny P.B."/>
            <person name="Labbe J."/>
            <person name="Martin A.F."/>
        </authorList>
    </citation>
    <scope>NUCLEOTIDE SEQUENCE</scope>
    <source>
        <strain evidence="1">BPL698</strain>
    </source>
</reference>
<evidence type="ECO:0000313" key="2">
    <source>
        <dbReference type="Proteomes" id="UP001207468"/>
    </source>
</evidence>